<gene>
    <name evidence="2" type="ORF">PR048_021543</name>
</gene>
<reference evidence="2 3" key="1">
    <citation type="submission" date="2023-02" db="EMBL/GenBank/DDBJ databases">
        <title>LHISI_Scaffold_Assembly.</title>
        <authorList>
            <person name="Stuart O.P."/>
            <person name="Cleave R."/>
            <person name="Magrath M.J.L."/>
            <person name="Mikheyev A.S."/>
        </authorList>
    </citation>
    <scope>NUCLEOTIDE SEQUENCE [LARGE SCALE GENOMIC DNA]</scope>
    <source>
        <strain evidence="2">Daus_M_001</strain>
        <tissue evidence="2">Leg muscle</tissue>
    </source>
</reference>
<dbReference type="EMBL" id="JARBHB010000008">
    <property type="protein sequence ID" value="KAJ8877091.1"/>
    <property type="molecule type" value="Genomic_DNA"/>
</dbReference>
<sequence>MNIGILPGRTEEIVYMMDKRNTYVLGMNGDEIGIQVVLYGQLQRKEKWKGFVVKEGISDCLIHLSLNCKGQVVELQVYAPQLRCSTEEEEFEKQLESRMGKKEADAIGEFECPGRKR</sequence>
<protein>
    <submittedName>
        <fullName evidence="2">Uncharacterized protein</fullName>
    </submittedName>
</protein>
<evidence type="ECO:0000313" key="3">
    <source>
        <dbReference type="Proteomes" id="UP001159363"/>
    </source>
</evidence>
<dbReference type="Proteomes" id="UP001159363">
    <property type="component" value="Chromosome 7"/>
</dbReference>
<proteinExistence type="predicted"/>
<name>A0ABQ9GYI8_9NEOP</name>
<feature type="compositionally biased region" description="Basic and acidic residues" evidence="1">
    <location>
        <begin position="95"/>
        <end position="105"/>
    </location>
</feature>
<feature type="region of interest" description="Disordered" evidence="1">
    <location>
        <begin position="95"/>
        <end position="117"/>
    </location>
</feature>
<evidence type="ECO:0000313" key="2">
    <source>
        <dbReference type="EMBL" id="KAJ8877091.1"/>
    </source>
</evidence>
<organism evidence="2 3">
    <name type="scientific">Dryococelus australis</name>
    <dbReference type="NCBI Taxonomy" id="614101"/>
    <lineage>
        <taxon>Eukaryota</taxon>
        <taxon>Metazoa</taxon>
        <taxon>Ecdysozoa</taxon>
        <taxon>Arthropoda</taxon>
        <taxon>Hexapoda</taxon>
        <taxon>Insecta</taxon>
        <taxon>Pterygota</taxon>
        <taxon>Neoptera</taxon>
        <taxon>Polyneoptera</taxon>
        <taxon>Phasmatodea</taxon>
        <taxon>Verophasmatodea</taxon>
        <taxon>Anareolatae</taxon>
        <taxon>Phasmatidae</taxon>
        <taxon>Eurycanthinae</taxon>
        <taxon>Dryococelus</taxon>
    </lineage>
</organism>
<comment type="caution">
    <text evidence="2">The sequence shown here is derived from an EMBL/GenBank/DDBJ whole genome shotgun (WGS) entry which is preliminary data.</text>
</comment>
<keyword evidence="3" id="KW-1185">Reference proteome</keyword>
<accession>A0ABQ9GYI8</accession>
<evidence type="ECO:0000256" key="1">
    <source>
        <dbReference type="SAM" id="MobiDB-lite"/>
    </source>
</evidence>